<dbReference type="AlphaFoldDB" id="A0A2R6NRX2"/>
<feature type="compositionally biased region" description="Basic and acidic residues" evidence="1">
    <location>
        <begin position="101"/>
        <end position="114"/>
    </location>
</feature>
<gene>
    <name evidence="2" type="ORF">PHLCEN_2v9065</name>
</gene>
<accession>A0A2R6NRX2</accession>
<feature type="compositionally biased region" description="Low complexity" evidence="1">
    <location>
        <begin position="204"/>
        <end position="220"/>
    </location>
</feature>
<name>A0A2R6NRX2_9APHY</name>
<evidence type="ECO:0008006" key="4">
    <source>
        <dbReference type="Google" id="ProtNLM"/>
    </source>
</evidence>
<proteinExistence type="predicted"/>
<organism evidence="2 3">
    <name type="scientific">Hermanssonia centrifuga</name>
    <dbReference type="NCBI Taxonomy" id="98765"/>
    <lineage>
        <taxon>Eukaryota</taxon>
        <taxon>Fungi</taxon>
        <taxon>Dikarya</taxon>
        <taxon>Basidiomycota</taxon>
        <taxon>Agaricomycotina</taxon>
        <taxon>Agaricomycetes</taxon>
        <taxon>Polyporales</taxon>
        <taxon>Meruliaceae</taxon>
        <taxon>Hermanssonia</taxon>
    </lineage>
</organism>
<dbReference type="OrthoDB" id="3267800at2759"/>
<protein>
    <recommendedName>
        <fullName evidence="4">DNA binding protein Ncp1</fullName>
    </recommendedName>
</protein>
<feature type="compositionally biased region" description="Acidic residues" evidence="1">
    <location>
        <begin position="81"/>
        <end position="90"/>
    </location>
</feature>
<feature type="region of interest" description="Disordered" evidence="1">
    <location>
        <begin position="372"/>
        <end position="391"/>
    </location>
</feature>
<dbReference type="Proteomes" id="UP000186601">
    <property type="component" value="Unassembled WGS sequence"/>
</dbReference>
<feature type="region of interest" description="Disordered" evidence="1">
    <location>
        <begin position="35"/>
        <end position="243"/>
    </location>
</feature>
<sequence>MTTTFIDYTPSPSSQRSVYFDAPIMHIFSKEHSNDEDFVAPSPARTNQVPFNDSEAGEGSTRRSSVTIEPVTIPQPLPQPEYEDCNEPAEESALNATDYAETDKESPRSRHGSESTEGGAMLDSGYTSASPIARPSSMDAGEDMMPIPVVWTDNGSDVPQPSWKRTRDLAQSGDHKRSQSVRTTRTGGAGRDGTDEGSIRTTQSGRRSLNLSGGSFSNGAGMVGPAALPNDEETSMFRSRSVSADAGLTDKQKVKIGKAELKEGKRVVKVMKQEAKAEKKALEVAVKELTEIQRSQKNSIKEDAKTNASYAQALRVFHKEELEFFAARAKYERAQADQKGFEDAREASREHARMATEMLQEKNREVEWLRAQKAADDREREAKIRQLSGKA</sequence>
<reference evidence="2 3" key="1">
    <citation type="submission" date="2018-02" db="EMBL/GenBank/DDBJ databases">
        <title>Genome sequence of the basidiomycete white-rot fungus Phlebia centrifuga.</title>
        <authorList>
            <person name="Granchi Z."/>
            <person name="Peng M."/>
            <person name="de Vries R.P."/>
            <person name="Hilden K."/>
            <person name="Makela M.R."/>
            <person name="Grigoriev I."/>
            <person name="Riley R."/>
        </authorList>
    </citation>
    <scope>NUCLEOTIDE SEQUENCE [LARGE SCALE GENOMIC DNA]</scope>
    <source>
        <strain evidence="2 3">FBCC195</strain>
    </source>
</reference>
<dbReference type="EMBL" id="MLYV02000883">
    <property type="protein sequence ID" value="PSR75585.1"/>
    <property type="molecule type" value="Genomic_DNA"/>
</dbReference>
<comment type="caution">
    <text evidence="2">The sequence shown here is derived from an EMBL/GenBank/DDBJ whole genome shotgun (WGS) entry which is preliminary data.</text>
</comment>
<feature type="compositionally biased region" description="Basic and acidic residues" evidence="1">
    <location>
        <begin position="372"/>
        <end position="384"/>
    </location>
</feature>
<feature type="compositionally biased region" description="Basic and acidic residues" evidence="1">
    <location>
        <begin position="165"/>
        <end position="177"/>
    </location>
</feature>
<evidence type="ECO:0000313" key="3">
    <source>
        <dbReference type="Proteomes" id="UP000186601"/>
    </source>
</evidence>
<evidence type="ECO:0000256" key="1">
    <source>
        <dbReference type="SAM" id="MobiDB-lite"/>
    </source>
</evidence>
<keyword evidence="3" id="KW-1185">Reference proteome</keyword>
<evidence type="ECO:0000313" key="2">
    <source>
        <dbReference type="EMBL" id="PSR75585.1"/>
    </source>
</evidence>